<dbReference type="Gene3D" id="1.10.10.60">
    <property type="entry name" value="Homeodomain-like"/>
    <property type="match status" value="1"/>
</dbReference>
<dbReference type="Pfam" id="PF11626">
    <property type="entry name" value="Rap1_C"/>
    <property type="match status" value="1"/>
</dbReference>
<keyword evidence="6 10" id="KW-0010">Activator</keyword>
<dbReference type="GO" id="GO:0010833">
    <property type="term" value="P:telomere maintenance via telomere lengthening"/>
    <property type="evidence" value="ECO:0007669"/>
    <property type="project" value="UniProtKB-UniRule"/>
</dbReference>
<name>A0A3B5M3L1_9TELE</name>
<evidence type="ECO:0000259" key="12">
    <source>
        <dbReference type="PROSITE" id="PS50172"/>
    </source>
</evidence>
<keyword evidence="5 10" id="KW-0805">Transcription regulation</keyword>
<dbReference type="InterPro" id="IPR036420">
    <property type="entry name" value="BRCT_dom_sf"/>
</dbReference>
<evidence type="ECO:0000256" key="6">
    <source>
        <dbReference type="ARBA" id="ARBA00023159"/>
    </source>
</evidence>
<reference evidence="13" key="2">
    <citation type="submission" date="2025-09" db="UniProtKB">
        <authorList>
            <consortium name="Ensembl"/>
        </authorList>
    </citation>
    <scope>IDENTIFICATION</scope>
</reference>
<dbReference type="GO" id="GO:0031848">
    <property type="term" value="P:protection from non-homologous end joining at telomere"/>
    <property type="evidence" value="ECO:0007669"/>
    <property type="project" value="TreeGrafter"/>
</dbReference>
<evidence type="ECO:0000256" key="3">
    <source>
        <dbReference type="ARBA" id="ARBA00022454"/>
    </source>
</evidence>
<evidence type="ECO:0000256" key="10">
    <source>
        <dbReference type="RuleBase" id="RU367107"/>
    </source>
</evidence>
<evidence type="ECO:0000256" key="5">
    <source>
        <dbReference type="ARBA" id="ARBA00023015"/>
    </source>
</evidence>
<dbReference type="GO" id="GO:0006355">
    <property type="term" value="P:regulation of DNA-templated transcription"/>
    <property type="evidence" value="ECO:0007669"/>
    <property type="project" value="UniProtKB-UniRule"/>
</dbReference>
<keyword evidence="3 10" id="KW-0158">Chromosome</keyword>
<dbReference type="STRING" id="32473.ENSXCOP00000017945"/>
<dbReference type="InterPro" id="IPR038104">
    <property type="entry name" value="Rap1_C_sf"/>
</dbReference>
<dbReference type="Pfam" id="PF08914">
    <property type="entry name" value="Myb_Rap1"/>
    <property type="match status" value="1"/>
</dbReference>
<sequence>QQTADEAGKQPYYPTHSISPVLFLTVEGEPMSFFLRPGPHKQKLQPLIRDGGGILCSVQVPGAILLIDPEENSSVLESDAHRYVSTQYIHDCIKKEEQLDLDDYRLNPKAIQRSSSKLNNSGGRRAGLFLAYATPFPSRVAYTPEEDAAILNFISKRKSETGGNRLWQEMEKQRVTSHSWQSMKSRFKDRLSKNQSASTEVETKEDSNKLPEKKTEAENQASTETTEPEKDEPMTPSSPRKHHLSKNSPADQLKLSTITSSPNRAKEKLEASPVQEKPQRRLTRRQLELEAASSSPEPYGKKLRSDLVSVTKALLKTSGDFTAAADLLLNPSSVSEPFWSRNDDSLLLSADPVGRQKLQEKYGEENVAKRIVFLEVKG</sequence>
<evidence type="ECO:0000256" key="4">
    <source>
        <dbReference type="ARBA" id="ARBA00022895"/>
    </source>
</evidence>
<feature type="compositionally biased region" description="Basic and acidic residues" evidence="11">
    <location>
        <begin position="201"/>
        <end position="217"/>
    </location>
</feature>
<evidence type="ECO:0000256" key="1">
    <source>
        <dbReference type="ARBA" id="ARBA00010467"/>
    </source>
</evidence>
<dbReference type="InterPro" id="IPR015010">
    <property type="entry name" value="TERF2IP_Myb"/>
</dbReference>
<dbReference type="InterPro" id="IPR021661">
    <property type="entry name" value="Rap1_C"/>
</dbReference>
<organism evidence="13 14">
    <name type="scientific">Xiphophorus couchianus</name>
    <name type="common">Monterrey platyfish</name>
    <dbReference type="NCBI Taxonomy" id="32473"/>
    <lineage>
        <taxon>Eukaryota</taxon>
        <taxon>Metazoa</taxon>
        <taxon>Chordata</taxon>
        <taxon>Craniata</taxon>
        <taxon>Vertebrata</taxon>
        <taxon>Euteleostomi</taxon>
        <taxon>Actinopterygii</taxon>
        <taxon>Neopterygii</taxon>
        <taxon>Teleostei</taxon>
        <taxon>Neoteleostei</taxon>
        <taxon>Acanthomorphata</taxon>
        <taxon>Ovalentaria</taxon>
        <taxon>Atherinomorphae</taxon>
        <taxon>Cyprinodontiformes</taxon>
        <taxon>Poeciliidae</taxon>
        <taxon>Poeciliinae</taxon>
        <taxon>Xiphophorus</taxon>
    </lineage>
</organism>
<comment type="function">
    <text evidence="10">Acts both as a regulator of telomere function and as a transcription regulator. Involved in the regulation of telomere length and protection as a component of the shelterin complex (telosome). Does not bind DNA directly: recruited to telomeric double-stranded 5'-TTAGGG-3' repeats via its interaction with terf2. Independently of its function in telomeres, also acts as a transcription regulator: recruited to extratelomeric 5'-TTAGGG-3' sites via its association with terf2 or other factors, and regulates gene expression.</text>
</comment>
<dbReference type="Proteomes" id="UP000261380">
    <property type="component" value="Unplaced"/>
</dbReference>
<evidence type="ECO:0000313" key="14">
    <source>
        <dbReference type="Proteomes" id="UP000261380"/>
    </source>
</evidence>
<dbReference type="FunFam" id="1.10.10.60:FF:000246">
    <property type="entry name" value="Telomeric repeat-binding factor 2-interacting protein 1"/>
    <property type="match status" value="1"/>
</dbReference>
<keyword evidence="7 10" id="KW-0804">Transcription</keyword>
<evidence type="ECO:0000256" key="7">
    <source>
        <dbReference type="ARBA" id="ARBA00023163"/>
    </source>
</evidence>
<comment type="subunit">
    <text evidence="10">Homodimer.</text>
</comment>
<dbReference type="GO" id="GO:0042162">
    <property type="term" value="F:telomeric DNA binding"/>
    <property type="evidence" value="ECO:0007669"/>
    <property type="project" value="TreeGrafter"/>
</dbReference>
<dbReference type="GO" id="GO:0005654">
    <property type="term" value="C:nucleoplasm"/>
    <property type="evidence" value="ECO:0007669"/>
    <property type="project" value="UniProtKB-ARBA"/>
</dbReference>
<keyword evidence="14" id="KW-1185">Reference proteome</keyword>
<dbReference type="PANTHER" id="PTHR16466">
    <property type="entry name" value="TELOMERE REPEAT-BINDING FACTOR 2-INTERACTING PROTEIN 1"/>
    <property type="match status" value="1"/>
</dbReference>
<comment type="subcellular location">
    <subcellularLocation>
        <location evidence="10">Nucleus</location>
    </subcellularLocation>
    <subcellularLocation>
        <location evidence="10">Chromosome</location>
        <location evidence="10">Telomere</location>
    </subcellularLocation>
</comment>
<proteinExistence type="inferred from homology"/>
<keyword evidence="4 10" id="KW-0779">Telomere</keyword>
<evidence type="ECO:0000313" key="13">
    <source>
        <dbReference type="Ensembl" id="ENSXCOP00000017945.1"/>
    </source>
</evidence>
<dbReference type="InterPro" id="IPR039595">
    <property type="entry name" value="TE2IP/Rap1"/>
</dbReference>
<dbReference type="InterPro" id="IPR001357">
    <property type="entry name" value="BRCT_dom"/>
</dbReference>
<dbReference type="InterPro" id="IPR009057">
    <property type="entry name" value="Homeodomain-like_sf"/>
</dbReference>
<dbReference type="GO" id="GO:0070187">
    <property type="term" value="C:shelterin complex"/>
    <property type="evidence" value="ECO:0007669"/>
    <property type="project" value="TreeGrafter"/>
</dbReference>
<comment type="similarity">
    <text evidence="1 10">Belongs to the RAP1 family.</text>
</comment>
<protein>
    <recommendedName>
        <fullName evidence="2 10">Telomeric repeat-binding factor 2-interacting protein 1</fullName>
        <shortName evidence="10">TERF2-interacting telomeric protein 1</shortName>
    </recommendedName>
    <alternativeName>
        <fullName evidence="9 10">Repressor/activator protein 1 homolog</fullName>
    </alternativeName>
</protein>
<feature type="region of interest" description="Disordered" evidence="11">
    <location>
        <begin position="172"/>
        <end position="283"/>
    </location>
</feature>
<dbReference type="PROSITE" id="PS50172">
    <property type="entry name" value="BRCT"/>
    <property type="match status" value="1"/>
</dbReference>
<evidence type="ECO:0000256" key="9">
    <source>
        <dbReference type="ARBA" id="ARBA00032471"/>
    </source>
</evidence>
<dbReference type="Pfam" id="PF16589">
    <property type="entry name" value="BRCT_2"/>
    <property type="match status" value="1"/>
</dbReference>
<dbReference type="PANTHER" id="PTHR16466:SF6">
    <property type="entry name" value="TELOMERIC REPEAT-BINDING FACTOR 2-INTERACTING PROTEIN 1"/>
    <property type="match status" value="1"/>
</dbReference>
<reference evidence="13" key="1">
    <citation type="submission" date="2025-08" db="UniProtKB">
        <authorList>
            <consortium name="Ensembl"/>
        </authorList>
    </citation>
    <scope>IDENTIFICATION</scope>
</reference>
<dbReference type="Gene3D" id="3.40.50.10190">
    <property type="entry name" value="BRCT domain"/>
    <property type="match status" value="1"/>
</dbReference>
<evidence type="ECO:0000256" key="11">
    <source>
        <dbReference type="SAM" id="MobiDB-lite"/>
    </source>
</evidence>
<keyword evidence="8 10" id="KW-0539">Nucleus</keyword>
<feature type="domain" description="BRCT" evidence="12">
    <location>
        <begin position="31"/>
        <end position="106"/>
    </location>
</feature>
<evidence type="ECO:0000256" key="2">
    <source>
        <dbReference type="ARBA" id="ARBA00017805"/>
    </source>
</evidence>
<dbReference type="CDD" id="cd11655">
    <property type="entry name" value="rap1_myb-like"/>
    <property type="match status" value="1"/>
</dbReference>
<feature type="compositionally biased region" description="Polar residues" evidence="11">
    <location>
        <begin position="246"/>
        <end position="263"/>
    </location>
</feature>
<evidence type="ECO:0000256" key="8">
    <source>
        <dbReference type="ARBA" id="ARBA00023242"/>
    </source>
</evidence>
<dbReference type="GeneTree" id="ENSGT00390000005351"/>
<dbReference type="SUPFAM" id="SSF52113">
    <property type="entry name" value="BRCT domain"/>
    <property type="match status" value="1"/>
</dbReference>
<dbReference type="Ensembl" id="ENSXCOT00000018169.1">
    <property type="protein sequence ID" value="ENSXCOP00000017945.1"/>
    <property type="gene ID" value="ENSXCOG00000013523.1"/>
</dbReference>
<accession>A0A3B5M3L1</accession>
<dbReference type="Gene3D" id="1.10.10.2170">
    <property type="match status" value="1"/>
</dbReference>
<dbReference type="AlphaFoldDB" id="A0A3B5M3L1"/>
<dbReference type="SUPFAM" id="SSF46689">
    <property type="entry name" value="Homeodomain-like"/>
    <property type="match status" value="1"/>
</dbReference>